<comment type="caution">
    <text evidence="2">The sequence shown here is derived from an EMBL/GenBank/DDBJ whole genome shotgun (WGS) entry which is preliminary data.</text>
</comment>
<protein>
    <recommendedName>
        <fullName evidence="4">Reelin domain-containing protein</fullName>
    </recommendedName>
</protein>
<dbReference type="OrthoDB" id="2145795at2759"/>
<sequence>MVSSIVFAAVAFHLIASTSAFTNGTLLPSYLCDLNAQAKGAPTSLAQVLPMLQEADSRVKIAGYHQVKSAPYSSQDLCTAAFEVGSVMQETTNSFVVKTKGGEGLLGLLVWAQDYPSNSNGPRRIGTITNPGLNMVHYPYGLCGETIVHEKTLDDEAFYKSQSAPFTWRVPDCGIHGDFIEIRGICVTEKGFGKFAVQIPTSGVAAFDPKCSESQPKACKSIYDSPAPIRPVYAAPEPLKPSTPAVNAAKTQTALVTPKATPAAATPVFVPPTVQAATSSFAPMYVPPVKAVINGTSILQSSGRRQFLSIVLSAILAAAVPI</sequence>
<name>A0A507FQZ0_9FUNG</name>
<reference evidence="2 3" key="1">
    <citation type="journal article" date="2019" name="Sci. Rep.">
        <title>Comparative genomics of chytrid fungi reveal insights into the obligate biotrophic and pathogenic lifestyle of Synchytrium endobioticum.</title>
        <authorList>
            <person name="van de Vossenberg B.T.L.H."/>
            <person name="Warris S."/>
            <person name="Nguyen H.D.T."/>
            <person name="van Gent-Pelzer M.P.E."/>
            <person name="Joly D.L."/>
            <person name="van de Geest H.C."/>
            <person name="Bonants P.J.M."/>
            <person name="Smith D.S."/>
            <person name="Levesque C.A."/>
            <person name="van der Lee T.A.J."/>
        </authorList>
    </citation>
    <scope>NUCLEOTIDE SEQUENCE [LARGE SCALE GENOMIC DNA]</scope>
    <source>
        <strain evidence="2 3">CBS 675.73</strain>
    </source>
</reference>
<dbReference type="Proteomes" id="UP000320333">
    <property type="component" value="Unassembled WGS sequence"/>
</dbReference>
<dbReference type="AlphaFoldDB" id="A0A507FQZ0"/>
<dbReference type="EMBL" id="QEAP01000011">
    <property type="protein sequence ID" value="TPX77985.1"/>
    <property type="molecule type" value="Genomic_DNA"/>
</dbReference>
<feature type="chain" id="PRO_5021190179" description="Reelin domain-containing protein" evidence="1">
    <location>
        <begin position="21"/>
        <end position="322"/>
    </location>
</feature>
<proteinExistence type="predicted"/>
<keyword evidence="3" id="KW-1185">Reference proteome</keyword>
<evidence type="ECO:0000256" key="1">
    <source>
        <dbReference type="SAM" id="SignalP"/>
    </source>
</evidence>
<organism evidence="2 3">
    <name type="scientific">Chytriomyces confervae</name>
    <dbReference type="NCBI Taxonomy" id="246404"/>
    <lineage>
        <taxon>Eukaryota</taxon>
        <taxon>Fungi</taxon>
        <taxon>Fungi incertae sedis</taxon>
        <taxon>Chytridiomycota</taxon>
        <taxon>Chytridiomycota incertae sedis</taxon>
        <taxon>Chytridiomycetes</taxon>
        <taxon>Chytridiales</taxon>
        <taxon>Chytriomycetaceae</taxon>
        <taxon>Chytriomyces</taxon>
    </lineage>
</organism>
<evidence type="ECO:0000313" key="3">
    <source>
        <dbReference type="Proteomes" id="UP000320333"/>
    </source>
</evidence>
<gene>
    <name evidence="2" type="ORF">CcCBS67573_g00773</name>
</gene>
<accession>A0A507FQZ0</accession>
<evidence type="ECO:0000313" key="2">
    <source>
        <dbReference type="EMBL" id="TPX77985.1"/>
    </source>
</evidence>
<feature type="signal peptide" evidence="1">
    <location>
        <begin position="1"/>
        <end position="20"/>
    </location>
</feature>
<keyword evidence="1" id="KW-0732">Signal</keyword>
<evidence type="ECO:0008006" key="4">
    <source>
        <dbReference type="Google" id="ProtNLM"/>
    </source>
</evidence>